<evidence type="ECO:0000259" key="1">
    <source>
        <dbReference type="Pfam" id="PF04149"/>
    </source>
</evidence>
<gene>
    <name evidence="2" type="ORF">G443_003292</name>
</gene>
<dbReference type="InterPro" id="IPR007278">
    <property type="entry name" value="DUF397"/>
</dbReference>
<reference evidence="2 3" key="1">
    <citation type="submission" date="2022-06" db="EMBL/GenBank/DDBJ databases">
        <title>Genomic Encyclopedia of Type Strains, Phase I: the one thousand microbial genomes (KMG-I) project.</title>
        <authorList>
            <person name="Kyrpides N."/>
        </authorList>
    </citation>
    <scope>NUCLEOTIDE SEQUENCE [LARGE SCALE GENOMIC DNA]</scope>
    <source>
        <strain evidence="2 3">DSM 43889</strain>
    </source>
</reference>
<name>A0ABT1JKI7_ACTCY</name>
<protein>
    <recommendedName>
        <fullName evidence="1">DUF397 domain-containing protein</fullName>
    </recommendedName>
</protein>
<organism evidence="2 3">
    <name type="scientific">Actinoalloteichus caeruleus DSM 43889</name>
    <dbReference type="NCBI Taxonomy" id="1120930"/>
    <lineage>
        <taxon>Bacteria</taxon>
        <taxon>Bacillati</taxon>
        <taxon>Actinomycetota</taxon>
        <taxon>Actinomycetes</taxon>
        <taxon>Pseudonocardiales</taxon>
        <taxon>Pseudonocardiaceae</taxon>
        <taxon>Actinoalloteichus</taxon>
        <taxon>Actinoalloteichus cyanogriseus</taxon>
    </lineage>
</organism>
<evidence type="ECO:0000313" key="2">
    <source>
        <dbReference type="EMBL" id="MCP2333022.1"/>
    </source>
</evidence>
<feature type="domain" description="DUF397" evidence="1">
    <location>
        <begin position="10"/>
        <end position="59"/>
    </location>
</feature>
<proteinExistence type="predicted"/>
<evidence type="ECO:0000313" key="3">
    <source>
        <dbReference type="Proteomes" id="UP000791080"/>
    </source>
</evidence>
<dbReference type="RefSeq" id="WP_051313643.1">
    <property type="nucleotide sequence ID" value="NZ_AUBJ02000001.1"/>
</dbReference>
<dbReference type="Proteomes" id="UP000791080">
    <property type="component" value="Unassembled WGS sequence"/>
</dbReference>
<sequence>MNQEGAAGSGWRSSSHSDGQCVEVLFGDGVIGVRDSKRPREPVLLVTRMAWRRFLRGLRRDEFVTREVPEELRDWPGAARR</sequence>
<dbReference type="EMBL" id="AUBJ02000001">
    <property type="protein sequence ID" value="MCP2333022.1"/>
    <property type="molecule type" value="Genomic_DNA"/>
</dbReference>
<dbReference type="Pfam" id="PF04149">
    <property type="entry name" value="DUF397"/>
    <property type="match status" value="1"/>
</dbReference>
<keyword evidence="3" id="KW-1185">Reference proteome</keyword>
<comment type="caution">
    <text evidence="2">The sequence shown here is derived from an EMBL/GenBank/DDBJ whole genome shotgun (WGS) entry which is preliminary data.</text>
</comment>
<accession>A0ABT1JKI7</accession>